<dbReference type="Proteomes" id="UP001281614">
    <property type="component" value="Unassembled WGS sequence"/>
</dbReference>
<feature type="active site" description="Charge relay system" evidence="6">
    <location>
        <position position="350"/>
    </location>
</feature>
<dbReference type="GO" id="GO:0005576">
    <property type="term" value="C:extracellular region"/>
    <property type="evidence" value="ECO:0007669"/>
    <property type="project" value="UniProtKB-ARBA"/>
</dbReference>
<dbReference type="InterPro" id="IPR023828">
    <property type="entry name" value="Peptidase_S8_Ser-AS"/>
</dbReference>
<keyword evidence="3 8" id="KW-0732">Signal</keyword>
<evidence type="ECO:0000256" key="1">
    <source>
        <dbReference type="ARBA" id="ARBA00011073"/>
    </source>
</evidence>
<keyword evidence="5 6" id="KW-0720">Serine protease</keyword>
<dbReference type="GO" id="GO:0004252">
    <property type="term" value="F:serine-type endopeptidase activity"/>
    <property type="evidence" value="ECO:0007669"/>
    <property type="project" value="UniProtKB-UniRule"/>
</dbReference>
<organism evidence="11 12">
    <name type="scientific">Colletotrichum kahawae</name>
    <name type="common">Coffee berry disease fungus</name>
    <dbReference type="NCBI Taxonomy" id="34407"/>
    <lineage>
        <taxon>Eukaryota</taxon>
        <taxon>Fungi</taxon>
        <taxon>Dikarya</taxon>
        <taxon>Ascomycota</taxon>
        <taxon>Pezizomycotina</taxon>
        <taxon>Sordariomycetes</taxon>
        <taxon>Hypocreomycetidae</taxon>
        <taxon>Glomerellales</taxon>
        <taxon>Glomerellaceae</taxon>
        <taxon>Colletotrichum</taxon>
        <taxon>Colletotrichum gloeosporioides species complex</taxon>
    </lineage>
</organism>
<dbReference type="PROSITE" id="PS00138">
    <property type="entry name" value="SUBTILASE_SER"/>
    <property type="match status" value="1"/>
</dbReference>
<reference evidence="11" key="1">
    <citation type="submission" date="2023-02" db="EMBL/GenBank/DDBJ databases">
        <title>Colletotrichum kahawae CIFC_Que2 genome sequencing and assembly.</title>
        <authorList>
            <person name="Baroncelli R."/>
        </authorList>
    </citation>
    <scope>NUCLEOTIDE SEQUENCE</scope>
    <source>
        <strain evidence="11">CIFC_Que2</strain>
    </source>
</reference>
<feature type="domain" description="Inhibitor I9" evidence="10">
    <location>
        <begin position="30"/>
        <end position="103"/>
    </location>
</feature>
<dbReference type="EMBL" id="VYYT01000301">
    <property type="protein sequence ID" value="KAK2745591.1"/>
    <property type="molecule type" value="Genomic_DNA"/>
</dbReference>
<dbReference type="InterPro" id="IPR023827">
    <property type="entry name" value="Peptidase_S8_Asp-AS"/>
</dbReference>
<sequence length="415" mass="44262">MKFNLSVLLSSVPSGLAQILAARDLAIPDKYIISLKANLPETAVENHLRWVREVHKKRELSRRDLVGVERTFDIGSFHAYAGSFDAETLAEIQANEEVSQVERVEPDTSIYPFDVVSQQEATWGLGTISHVAPMDANASLRDGFEYLYDENGGEDTFAYVIDTGVWVDNPDFEGRAELGYTVFADIPFEDSIGHGTHVAGTIASKTWGVAKKARVIAVKVIAPGRGVMSDFMDGFSWTVNNITAIPGRAAVSVINMSLGGPINYAFDSLVHAASEQGILSVVAAGNAGVDVNRISPAGVVTAITVAASAANNTVLSYSNFGSKVDLYAPGVDVYSLSLEAGKDIALTGTSMASPHVSGLVLYLKSLEGGLESVEAVTAKILELAKPDVIDGVPEYTPNLLAYNGVEPRLQQRGPE</sequence>
<dbReference type="InterPro" id="IPR037045">
    <property type="entry name" value="S8pro/Inhibitor_I9_sf"/>
</dbReference>
<dbReference type="PROSITE" id="PS00137">
    <property type="entry name" value="SUBTILASE_HIS"/>
    <property type="match status" value="1"/>
</dbReference>
<dbReference type="InterPro" id="IPR010259">
    <property type="entry name" value="S8pro/Inhibitor_I9"/>
</dbReference>
<dbReference type="GO" id="GO:0006508">
    <property type="term" value="P:proteolysis"/>
    <property type="evidence" value="ECO:0007669"/>
    <property type="project" value="UniProtKB-KW"/>
</dbReference>
<dbReference type="SUPFAM" id="SSF54897">
    <property type="entry name" value="Protease propeptides/inhibitors"/>
    <property type="match status" value="1"/>
</dbReference>
<evidence type="ECO:0000256" key="4">
    <source>
        <dbReference type="ARBA" id="ARBA00022801"/>
    </source>
</evidence>
<dbReference type="PANTHER" id="PTHR43806">
    <property type="entry name" value="PEPTIDASE S8"/>
    <property type="match status" value="1"/>
</dbReference>
<dbReference type="AlphaFoldDB" id="A0AAE0D369"/>
<feature type="active site" description="Charge relay system" evidence="6">
    <location>
        <position position="194"/>
    </location>
</feature>
<dbReference type="PRINTS" id="PR00723">
    <property type="entry name" value="SUBTILISIN"/>
</dbReference>
<dbReference type="InterPro" id="IPR015500">
    <property type="entry name" value="Peptidase_S8_subtilisin-rel"/>
</dbReference>
<dbReference type="InterPro" id="IPR000209">
    <property type="entry name" value="Peptidase_S8/S53_dom"/>
</dbReference>
<feature type="active site" description="Charge relay system" evidence="6">
    <location>
        <position position="162"/>
    </location>
</feature>
<evidence type="ECO:0000259" key="9">
    <source>
        <dbReference type="Pfam" id="PF00082"/>
    </source>
</evidence>
<feature type="chain" id="PRO_5042095951" evidence="8">
    <location>
        <begin position="18"/>
        <end position="415"/>
    </location>
</feature>
<dbReference type="PANTHER" id="PTHR43806:SF58">
    <property type="entry name" value="ALKALINE PROTEASE 1-RELATED"/>
    <property type="match status" value="1"/>
</dbReference>
<evidence type="ECO:0000256" key="7">
    <source>
        <dbReference type="RuleBase" id="RU003355"/>
    </source>
</evidence>
<comment type="caution">
    <text evidence="11">The sequence shown here is derived from an EMBL/GenBank/DDBJ whole genome shotgun (WGS) entry which is preliminary data.</text>
</comment>
<accession>A0AAE0D369</accession>
<evidence type="ECO:0000256" key="8">
    <source>
        <dbReference type="SAM" id="SignalP"/>
    </source>
</evidence>
<name>A0AAE0D369_COLKA</name>
<evidence type="ECO:0000259" key="10">
    <source>
        <dbReference type="Pfam" id="PF05922"/>
    </source>
</evidence>
<feature type="domain" description="Peptidase S8/S53" evidence="9">
    <location>
        <begin position="160"/>
        <end position="382"/>
    </location>
</feature>
<evidence type="ECO:0000313" key="12">
    <source>
        <dbReference type="Proteomes" id="UP001281614"/>
    </source>
</evidence>
<proteinExistence type="inferred from homology"/>
<comment type="similarity">
    <text evidence="1 6 7">Belongs to the peptidase S8 family.</text>
</comment>
<dbReference type="Pfam" id="PF05922">
    <property type="entry name" value="Inhibitor_I9"/>
    <property type="match status" value="1"/>
</dbReference>
<feature type="signal peptide" evidence="8">
    <location>
        <begin position="1"/>
        <end position="17"/>
    </location>
</feature>
<evidence type="ECO:0000256" key="2">
    <source>
        <dbReference type="ARBA" id="ARBA00022670"/>
    </source>
</evidence>
<evidence type="ECO:0000256" key="5">
    <source>
        <dbReference type="ARBA" id="ARBA00022825"/>
    </source>
</evidence>
<dbReference type="Gene3D" id="3.30.70.80">
    <property type="entry name" value="Peptidase S8 propeptide/proteinase inhibitor I9"/>
    <property type="match status" value="1"/>
</dbReference>
<evidence type="ECO:0000256" key="6">
    <source>
        <dbReference type="PROSITE-ProRule" id="PRU01240"/>
    </source>
</evidence>
<dbReference type="PROSITE" id="PS00136">
    <property type="entry name" value="SUBTILASE_ASP"/>
    <property type="match status" value="1"/>
</dbReference>
<protein>
    <submittedName>
        <fullName evidence="11">Alkaline serine protease alp1</fullName>
    </submittedName>
</protein>
<dbReference type="SUPFAM" id="SSF52743">
    <property type="entry name" value="Subtilisin-like"/>
    <property type="match status" value="1"/>
</dbReference>
<gene>
    <name evidence="11" type="ORF">CKAH01_18258</name>
</gene>
<keyword evidence="4 6" id="KW-0378">Hydrolase</keyword>
<dbReference type="InterPro" id="IPR034193">
    <property type="entry name" value="PCSK9_ProteinaseK-like"/>
</dbReference>
<dbReference type="InterPro" id="IPR036852">
    <property type="entry name" value="Peptidase_S8/S53_dom_sf"/>
</dbReference>
<dbReference type="Pfam" id="PF00082">
    <property type="entry name" value="Peptidase_S8"/>
    <property type="match status" value="1"/>
</dbReference>
<keyword evidence="12" id="KW-1185">Reference proteome</keyword>
<dbReference type="InterPro" id="IPR050131">
    <property type="entry name" value="Peptidase_S8_subtilisin-like"/>
</dbReference>
<dbReference type="Gene3D" id="3.40.50.200">
    <property type="entry name" value="Peptidase S8/S53 domain"/>
    <property type="match status" value="1"/>
</dbReference>
<evidence type="ECO:0000313" key="11">
    <source>
        <dbReference type="EMBL" id="KAK2745591.1"/>
    </source>
</evidence>
<evidence type="ECO:0000256" key="3">
    <source>
        <dbReference type="ARBA" id="ARBA00022729"/>
    </source>
</evidence>
<keyword evidence="2 6" id="KW-0645">Protease</keyword>
<dbReference type="PROSITE" id="PS51892">
    <property type="entry name" value="SUBTILASE"/>
    <property type="match status" value="1"/>
</dbReference>
<dbReference type="FunFam" id="3.40.50.200:FF:000007">
    <property type="entry name" value="Subtilisin-like serine protease"/>
    <property type="match status" value="1"/>
</dbReference>
<dbReference type="CDD" id="cd04077">
    <property type="entry name" value="Peptidases_S8_PCSK9_ProteinaseK_like"/>
    <property type="match status" value="1"/>
</dbReference>
<dbReference type="InterPro" id="IPR022398">
    <property type="entry name" value="Peptidase_S8_His-AS"/>
</dbReference>